<proteinExistence type="predicted"/>
<protein>
    <submittedName>
        <fullName evidence="2">Uncharacterized protein</fullName>
    </submittedName>
</protein>
<reference evidence="2" key="1">
    <citation type="journal article" date="2015" name="Nature">
        <title>Complex archaea that bridge the gap between prokaryotes and eukaryotes.</title>
        <authorList>
            <person name="Spang A."/>
            <person name="Saw J.H."/>
            <person name="Jorgensen S.L."/>
            <person name="Zaremba-Niedzwiedzka K."/>
            <person name="Martijn J."/>
            <person name="Lind A.E."/>
            <person name="van Eijk R."/>
            <person name="Schleper C."/>
            <person name="Guy L."/>
            <person name="Ettema T.J."/>
        </authorList>
    </citation>
    <scope>NUCLEOTIDE SEQUENCE</scope>
</reference>
<feature type="coiled-coil region" evidence="1">
    <location>
        <begin position="14"/>
        <end position="41"/>
    </location>
</feature>
<accession>A0A0F9MCV5</accession>
<sequence length="82" mass="9628">MIIDFNKNKKYRIKPAAESDSRRLEREIARIEQKIESDGQDDETLTRLQSAKNRHQLVLCTNSPKQLKIYLNNKGYLSSFMV</sequence>
<name>A0A0F9MCV5_9ZZZZ</name>
<gene>
    <name evidence="2" type="ORF">LCGC14_1170800</name>
</gene>
<dbReference type="EMBL" id="LAZR01005782">
    <property type="protein sequence ID" value="KKM97176.1"/>
    <property type="molecule type" value="Genomic_DNA"/>
</dbReference>
<dbReference type="AlphaFoldDB" id="A0A0F9MCV5"/>
<organism evidence="2">
    <name type="scientific">marine sediment metagenome</name>
    <dbReference type="NCBI Taxonomy" id="412755"/>
    <lineage>
        <taxon>unclassified sequences</taxon>
        <taxon>metagenomes</taxon>
        <taxon>ecological metagenomes</taxon>
    </lineage>
</organism>
<comment type="caution">
    <text evidence="2">The sequence shown here is derived from an EMBL/GenBank/DDBJ whole genome shotgun (WGS) entry which is preliminary data.</text>
</comment>
<evidence type="ECO:0000313" key="2">
    <source>
        <dbReference type="EMBL" id="KKM97176.1"/>
    </source>
</evidence>
<keyword evidence="1" id="KW-0175">Coiled coil</keyword>
<evidence type="ECO:0000256" key="1">
    <source>
        <dbReference type="SAM" id="Coils"/>
    </source>
</evidence>